<proteinExistence type="predicted"/>
<protein>
    <recommendedName>
        <fullName evidence="3">Reverse transcriptase domain-containing protein</fullName>
    </recommendedName>
</protein>
<comment type="caution">
    <text evidence="1">The sequence shown here is derived from an EMBL/GenBank/DDBJ whole genome shotgun (WGS) entry which is preliminary data.</text>
</comment>
<reference evidence="1 2" key="1">
    <citation type="journal article" date="2018" name="Front. Plant Sci.">
        <title>Red Clover (Trifolium pratense) and Zigzag Clover (T. medium) - A Picture of Genomic Similarities and Differences.</title>
        <authorList>
            <person name="Dluhosova J."/>
            <person name="Istvanek J."/>
            <person name="Nedelnik J."/>
            <person name="Repkova J."/>
        </authorList>
    </citation>
    <scope>NUCLEOTIDE SEQUENCE [LARGE SCALE GENOMIC DNA]</scope>
    <source>
        <strain evidence="2">cv. 10/8</strain>
        <tissue evidence="1">Leaf</tissue>
    </source>
</reference>
<dbReference type="Proteomes" id="UP000265520">
    <property type="component" value="Unassembled WGS sequence"/>
</dbReference>
<dbReference type="EMBL" id="LXQA010142872">
    <property type="protein sequence ID" value="MCI24674.1"/>
    <property type="molecule type" value="Genomic_DNA"/>
</dbReference>
<dbReference type="PANTHER" id="PTHR33223:SF10">
    <property type="entry name" value="AMINOTRANSFERASE-LIKE PLANT MOBILE DOMAIN-CONTAINING PROTEIN"/>
    <property type="match status" value="1"/>
</dbReference>
<sequence length="124" mass="14964">TEYTPLNTSREKILHECINAEFDHADIRFPREIKESSRTDKTKYCRFHRSHKHEIQECIQLKDAIEDLIKQGKLNRFHMSHIHDTEECIQLKDAIEDLIKQGKLNRYTKDVDRYGRDKRRRDSP</sequence>
<evidence type="ECO:0000313" key="2">
    <source>
        <dbReference type="Proteomes" id="UP000265520"/>
    </source>
</evidence>
<dbReference type="AlphaFoldDB" id="A0A392QLB8"/>
<accession>A0A392QLB8</accession>
<evidence type="ECO:0000313" key="1">
    <source>
        <dbReference type="EMBL" id="MCI24674.1"/>
    </source>
</evidence>
<organism evidence="1 2">
    <name type="scientific">Trifolium medium</name>
    <dbReference type="NCBI Taxonomy" id="97028"/>
    <lineage>
        <taxon>Eukaryota</taxon>
        <taxon>Viridiplantae</taxon>
        <taxon>Streptophyta</taxon>
        <taxon>Embryophyta</taxon>
        <taxon>Tracheophyta</taxon>
        <taxon>Spermatophyta</taxon>
        <taxon>Magnoliopsida</taxon>
        <taxon>eudicotyledons</taxon>
        <taxon>Gunneridae</taxon>
        <taxon>Pentapetalae</taxon>
        <taxon>rosids</taxon>
        <taxon>fabids</taxon>
        <taxon>Fabales</taxon>
        <taxon>Fabaceae</taxon>
        <taxon>Papilionoideae</taxon>
        <taxon>50 kb inversion clade</taxon>
        <taxon>NPAAA clade</taxon>
        <taxon>Hologalegina</taxon>
        <taxon>IRL clade</taxon>
        <taxon>Trifolieae</taxon>
        <taxon>Trifolium</taxon>
    </lineage>
</organism>
<evidence type="ECO:0008006" key="3">
    <source>
        <dbReference type="Google" id="ProtNLM"/>
    </source>
</evidence>
<feature type="non-terminal residue" evidence="1">
    <location>
        <position position="1"/>
    </location>
</feature>
<dbReference type="PANTHER" id="PTHR33223">
    <property type="entry name" value="CCHC-TYPE DOMAIN-CONTAINING PROTEIN"/>
    <property type="match status" value="1"/>
</dbReference>
<keyword evidence="2" id="KW-1185">Reference proteome</keyword>
<name>A0A392QLB8_9FABA</name>